<feature type="compositionally biased region" description="Polar residues" evidence="1">
    <location>
        <begin position="16"/>
        <end position="28"/>
    </location>
</feature>
<evidence type="ECO:0000256" key="1">
    <source>
        <dbReference type="SAM" id="MobiDB-lite"/>
    </source>
</evidence>
<feature type="compositionally biased region" description="Polar residues" evidence="1">
    <location>
        <begin position="50"/>
        <end position="68"/>
    </location>
</feature>
<feature type="region of interest" description="Disordered" evidence="1">
    <location>
        <begin position="46"/>
        <end position="77"/>
    </location>
</feature>
<keyword evidence="3" id="KW-1185">Reference proteome</keyword>
<proteinExistence type="predicted"/>
<dbReference type="Proteomes" id="UP000298030">
    <property type="component" value="Unassembled WGS sequence"/>
</dbReference>
<evidence type="ECO:0000313" key="3">
    <source>
        <dbReference type="Proteomes" id="UP000298030"/>
    </source>
</evidence>
<protein>
    <submittedName>
        <fullName evidence="2">Uncharacterized protein</fullName>
    </submittedName>
</protein>
<comment type="caution">
    <text evidence="2">The sequence shown here is derived from an EMBL/GenBank/DDBJ whole genome shotgun (WGS) entry which is preliminary data.</text>
</comment>
<feature type="region of interest" description="Disordered" evidence="1">
    <location>
        <begin position="1"/>
        <end position="28"/>
    </location>
</feature>
<organism evidence="2 3">
    <name type="scientific">Coprinellus micaceus</name>
    <name type="common">Glistening ink-cap mushroom</name>
    <name type="synonym">Coprinus micaceus</name>
    <dbReference type="NCBI Taxonomy" id="71717"/>
    <lineage>
        <taxon>Eukaryota</taxon>
        <taxon>Fungi</taxon>
        <taxon>Dikarya</taxon>
        <taxon>Basidiomycota</taxon>
        <taxon>Agaricomycotina</taxon>
        <taxon>Agaricomycetes</taxon>
        <taxon>Agaricomycetidae</taxon>
        <taxon>Agaricales</taxon>
        <taxon>Agaricineae</taxon>
        <taxon>Psathyrellaceae</taxon>
        <taxon>Coprinellus</taxon>
    </lineage>
</organism>
<name>A0A4Y7TNN3_COPMI</name>
<sequence>MHKLPRNSPQIRLAQPSRQFPSPTPTLLNPTAHLCLPRSLLLNRCHRKNMTSQAGRTPQPTSSGSAVTVSAHPPRLR</sequence>
<accession>A0A4Y7TNN3</accession>
<reference evidence="2 3" key="1">
    <citation type="journal article" date="2019" name="Nat. Ecol. Evol.">
        <title>Megaphylogeny resolves global patterns of mushroom evolution.</title>
        <authorList>
            <person name="Varga T."/>
            <person name="Krizsan K."/>
            <person name="Foldi C."/>
            <person name="Dima B."/>
            <person name="Sanchez-Garcia M."/>
            <person name="Sanchez-Ramirez S."/>
            <person name="Szollosi G.J."/>
            <person name="Szarkandi J.G."/>
            <person name="Papp V."/>
            <person name="Albert L."/>
            <person name="Andreopoulos W."/>
            <person name="Angelini C."/>
            <person name="Antonin V."/>
            <person name="Barry K.W."/>
            <person name="Bougher N.L."/>
            <person name="Buchanan P."/>
            <person name="Buyck B."/>
            <person name="Bense V."/>
            <person name="Catcheside P."/>
            <person name="Chovatia M."/>
            <person name="Cooper J."/>
            <person name="Damon W."/>
            <person name="Desjardin D."/>
            <person name="Finy P."/>
            <person name="Geml J."/>
            <person name="Haridas S."/>
            <person name="Hughes K."/>
            <person name="Justo A."/>
            <person name="Karasinski D."/>
            <person name="Kautmanova I."/>
            <person name="Kiss B."/>
            <person name="Kocsube S."/>
            <person name="Kotiranta H."/>
            <person name="LaButti K.M."/>
            <person name="Lechner B.E."/>
            <person name="Liimatainen K."/>
            <person name="Lipzen A."/>
            <person name="Lukacs Z."/>
            <person name="Mihaltcheva S."/>
            <person name="Morgado L.N."/>
            <person name="Niskanen T."/>
            <person name="Noordeloos M.E."/>
            <person name="Ohm R.A."/>
            <person name="Ortiz-Santana B."/>
            <person name="Ovrebo C."/>
            <person name="Racz N."/>
            <person name="Riley R."/>
            <person name="Savchenko A."/>
            <person name="Shiryaev A."/>
            <person name="Soop K."/>
            <person name="Spirin V."/>
            <person name="Szebenyi C."/>
            <person name="Tomsovsky M."/>
            <person name="Tulloss R.E."/>
            <person name="Uehling J."/>
            <person name="Grigoriev I.V."/>
            <person name="Vagvolgyi C."/>
            <person name="Papp T."/>
            <person name="Martin F.M."/>
            <person name="Miettinen O."/>
            <person name="Hibbett D.S."/>
            <person name="Nagy L.G."/>
        </authorList>
    </citation>
    <scope>NUCLEOTIDE SEQUENCE [LARGE SCALE GENOMIC DNA]</scope>
    <source>
        <strain evidence="2 3">FP101781</strain>
    </source>
</reference>
<gene>
    <name evidence="2" type="ORF">FA13DRAFT_1444760</name>
</gene>
<dbReference type="AlphaFoldDB" id="A0A4Y7TNN3"/>
<dbReference type="EMBL" id="QPFP01000008">
    <property type="protein sequence ID" value="TEB35162.1"/>
    <property type="molecule type" value="Genomic_DNA"/>
</dbReference>
<evidence type="ECO:0000313" key="2">
    <source>
        <dbReference type="EMBL" id="TEB35162.1"/>
    </source>
</evidence>